<dbReference type="EMBL" id="JANSHE010007191">
    <property type="protein sequence ID" value="KAJ2964177.1"/>
    <property type="molecule type" value="Genomic_DNA"/>
</dbReference>
<organism evidence="1 2">
    <name type="scientific">Trametes sanguinea</name>
    <dbReference type="NCBI Taxonomy" id="158606"/>
    <lineage>
        <taxon>Eukaryota</taxon>
        <taxon>Fungi</taxon>
        <taxon>Dikarya</taxon>
        <taxon>Basidiomycota</taxon>
        <taxon>Agaricomycotina</taxon>
        <taxon>Agaricomycetes</taxon>
        <taxon>Polyporales</taxon>
        <taxon>Polyporaceae</taxon>
        <taxon>Trametes</taxon>
    </lineage>
</organism>
<proteinExistence type="predicted"/>
<comment type="caution">
    <text evidence="1">The sequence shown here is derived from an EMBL/GenBank/DDBJ whole genome shotgun (WGS) entry which is preliminary data.</text>
</comment>
<accession>A0ACC1ME16</accession>
<reference evidence="1" key="1">
    <citation type="submission" date="2022-08" db="EMBL/GenBank/DDBJ databases">
        <title>Genome Sequence of Pycnoporus sanguineus.</title>
        <authorList>
            <person name="Buettner E."/>
        </authorList>
    </citation>
    <scope>NUCLEOTIDE SEQUENCE</scope>
    <source>
        <strain evidence="1">CG-C14</strain>
    </source>
</reference>
<evidence type="ECO:0000313" key="2">
    <source>
        <dbReference type="Proteomes" id="UP001144978"/>
    </source>
</evidence>
<name>A0ACC1ME16_9APHY</name>
<dbReference type="Proteomes" id="UP001144978">
    <property type="component" value="Unassembled WGS sequence"/>
</dbReference>
<keyword evidence="2" id="KW-1185">Reference proteome</keyword>
<gene>
    <name evidence="1" type="ORF">NUW54_g14250</name>
</gene>
<sequence length="280" mass="30819">MGALRPLARKRQIWRKPTTNPDCRAFPRYLVQAAKLRARKPISIPQNTRIWPRKTDPEDVHVQTIAPLRPTPFPPHPEEPFRGGQGGDGGCCERRGDSEPSMLTDLLERSREGELDEDAIKETTAVAFGVSPSPRTSSSPNVHSRTPLPQTAATLHAFILAMILHPSAQRRAQAELAAAVGPSAPRARDRAATERGGRGSNGGVWEWTATVLDAQPGFVGTGIFPGYSADFFDGKHQVVLGASYATIPRLADRRTVRNFYQHNYPYPWVARAWLTMIEGG</sequence>
<protein>
    <submittedName>
        <fullName evidence="1">Uncharacterized protein</fullName>
    </submittedName>
</protein>
<evidence type="ECO:0000313" key="1">
    <source>
        <dbReference type="EMBL" id="KAJ2964177.1"/>
    </source>
</evidence>